<feature type="transmembrane region" description="Helical" evidence="1">
    <location>
        <begin position="12"/>
        <end position="35"/>
    </location>
</feature>
<keyword evidence="1" id="KW-0472">Membrane</keyword>
<proteinExistence type="predicted"/>
<evidence type="ECO:0000313" key="3">
    <source>
        <dbReference type="EMBL" id="PCH35360.1"/>
    </source>
</evidence>
<dbReference type="AlphaFoldDB" id="A0A2H3IZE2"/>
<evidence type="ECO:0000313" key="4">
    <source>
        <dbReference type="Proteomes" id="UP000218811"/>
    </source>
</evidence>
<evidence type="ECO:0000259" key="2">
    <source>
        <dbReference type="Pfam" id="PF20152"/>
    </source>
</evidence>
<reference evidence="3 4" key="1">
    <citation type="journal article" date="2012" name="Science">
        <title>The Paleozoic origin of enzymatic lignin decomposition reconstructed from 31 fungal genomes.</title>
        <authorList>
            <person name="Floudas D."/>
            <person name="Binder M."/>
            <person name="Riley R."/>
            <person name="Barry K."/>
            <person name="Blanchette R.A."/>
            <person name="Henrissat B."/>
            <person name="Martinez A.T."/>
            <person name="Otillar R."/>
            <person name="Spatafora J.W."/>
            <person name="Yadav J.S."/>
            <person name="Aerts A."/>
            <person name="Benoit I."/>
            <person name="Boyd A."/>
            <person name="Carlson A."/>
            <person name="Copeland A."/>
            <person name="Coutinho P.M."/>
            <person name="de Vries R.P."/>
            <person name="Ferreira P."/>
            <person name="Findley K."/>
            <person name="Foster B."/>
            <person name="Gaskell J."/>
            <person name="Glotzer D."/>
            <person name="Gorecki P."/>
            <person name="Heitman J."/>
            <person name="Hesse C."/>
            <person name="Hori C."/>
            <person name="Igarashi K."/>
            <person name="Jurgens J.A."/>
            <person name="Kallen N."/>
            <person name="Kersten P."/>
            <person name="Kohler A."/>
            <person name="Kuees U."/>
            <person name="Kumar T.K.A."/>
            <person name="Kuo A."/>
            <person name="LaButti K."/>
            <person name="Larrondo L.F."/>
            <person name="Lindquist E."/>
            <person name="Ling A."/>
            <person name="Lombard V."/>
            <person name="Lucas S."/>
            <person name="Lundell T."/>
            <person name="Martin R."/>
            <person name="McLaughlin D.J."/>
            <person name="Morgenstern I."/>
            <person name="Morin E."/>
            <person name="Murat C."/>
            <person name="Nagy L.G."/>
            <person name="Nolan M."/>
            <person name="Ohm R.A."/>
            <person name="Patyshakuliyeva A."/>
            <person name="Rokas A."/>
            <person name="Ruiz-Duenas F.J."/>
            <person name="Sabat G."/>
            <person name="Salamov A."/>
            <person name="Samejima M."/>
            <person name="Schmutz J."/>
            <person name="Slot J.C."/>
            <person name="St John F."/>
            <person name="Stenlid J."/>
            <person name="Sun H."/>
            <person name="Sun S."/>
            <person name="Syed K."/>
            <person name="Tsang A."/>
            <person name="Wiebenga A."/>
            <person name="Young D."/>
            <person name="Pisabarro A."/>
            <person name="Eastwood D.C."/>
            <person name="Martin F."/>
            <person name="Cullen D."/>
            <person name="Grigoriev I.V."/>
            <person name="Hibbett D.S."/>
        </authorList>
    </citation>
    <scope>NUCLEOTIDE SEQUENCE [LARGE SCALE GENOMIC DNA]</scope>
    <source>
        <strain evidence="3 4">MD-104</strain>
    </source>
</reference>
<keyword evidence="1" id="KW-1133">Transmembrane helix</keyword>
<feature type="transmembrane region" description="Helical" evidence="1">
    <location>
        <begin position="86"/>
        <end position="106"/>
    </location>
</feature>
<dbReference type="PANTHER" id="PTHR40465">
    <property type="entry name" value="CHROMOSOME 1, WHOLE GENOME SHOTGUN SEQUENCE"/>
    <property type="match status" value="1"/>
</dbReference>
<protein>
    <recommendedName>
        <fullName evidence="2">DUF6534 domain-containing protein</fullName>
    </recommendedName>
</protein>
<name>A0A2H3IZE2_WOLCO</name>
<dbReference type="EMBL" id="KB467843">
    <property type="protein sequence ID" value="PCH35360.1"/>
    <property type="molecule type" value="Genomic_DNA"/>
</dbReference>
<feature type="domain" description="DUF6534" evidence="2">
    <location>
        <begin position="173"/>
        <end position="260"/>
    </location>
</feature>
<organism evidence="3 4">
    <name type="scientific">Wolfiporia cocos (strain MD-104)</name>
    <name type="common">Brown rot fungus</name>
    <dbReference type="NCBI Taxonomy" id="742152"/>
    <lineage>
        <taxon>Eukaryota</taxon>
        <taxon>Fungi</taxon>
        <taxon>Dikarya</taxon>
        <taxon>Basidiomycota</taxon>
        <taxon>Agaricomycotina</taxon>
        <taxon>Agaricomycetes</taxon>
        <taxon>Polyporales</taxon>
        <taxon>Phaeolaceae</taxon>
        <taxon>Wolfiporia</taxon>
    </lineage>
</organism>
<sequence>MGELQLDAIFGAILIGVYISAILYGFTNLQIFYYFREYHDDTLWNKLILDTLHVVFCFHSIYWYLISNFGRSAELSVVVWSFKAQLVLGTFLVGSVHTLYMIRVWTCEISHIITFRKVLLIVRVLISLQRLSLSNAGFFLDKCLCTHLSVFEEYFERDERLQWSTYYPLLTAISVDIIVAVCLCRLLAKYRTGIQRTDSVLEWLMFYTINAGILTVIMQLLGIIMFVVFPRQIMYMAVEIFTSKIYVNSFMALTRFNARKTLRLRTEASIQQRTDSLIWAEYNHATGSMPVENGTTVSFAVSRAMTRSQGYESGISRGGAIPGEARESCTAPSDMKQIIHKRFRSYTGKEIPTLRDRKTPTDDLPARYSSEYEVGSAAGVCLAIAQRLVLMSGGCPHDHGYTLRTQRSNGQYSLVLGRANGNLPEYKCETYSL</sequence>
<dbReference type="Proteomes" id="UP000218811">
    <property type="component" value="Unassembled WGS sequence"/>
</dbReference>
<feature type="transmembrane region" description="Helical" evidence="1">
    <location>
        <begin position="166"/>
        <end position="188"/>
    </location>
</feature>
<evidence type="ECO:0000256" key="1">
    <source>
        <dbReference type="SAM" id="Phobius"/>
    </source>
</evidence>
<feature type="transmembrane region" description="Helical" evidence="1">
    <location>
        <begin position="47"/>
        <end position="66"/>
    </location>
</feature>
<dbReference type="Pfam" id="PF20152">
    <property type="entry name" value="DUF6534"/>
    <property type="match status" value="1"/>
</dbReference>
<dbReference type="OrthoDB" id="2535105at2759"/>
<keyword evidence="1" id="KW-0812">Transmembrane</keyword>
<feature type="transmembrane region" description="Helical" evidence="1">
    <location>
        <begin position="200"/>
        <end position="227"/>
    </location>
</feature>
<dbReference type="STRING" id="742152.A0A2H3IZE2"/>
<dbReference type="PANTHER" id="PTHR40465:SF1">
    <property type="entry name" value="DUF6534 DOMAIN-CONTAINING PROTEIN"/>
    <property type="match status" value="1"/>
</dbReference>
<keyword evidence="4" id="KW-1185">Reference proteome</keyword>
<dbReference type="InterPro" id="IPR045339">
    <property type="entry name" value="DUF6534"/>
</dbReference>
<feature type="transmembrane region" description="Helical" evidence="1">
    <location>
        <begin position="118"/>
        <end position="140"/>
    </location>
</feature>
<gene>
    <name evidence="3" type="ORF">WOLCODRAFT_19935</name>
</gene>
<accession>A0A2H3IZE2</accession>